<dbReference type="Gene3D" id="3.30.1370.110">
    <property type="match status" value="1"/>
</dbReference>
<evidence type="ECO:0000259" key="4">
    <source>
        <dbReference type="PROSITE" id="PS50828"/>
    </source>
</evidence>
<dbReference type="InterPro" id="IPR011990">
    <property type="entry name" value="TPR-like_helical_dom_sf"/>
</dbReference>
<accession>A0AAD2JG95</accession>
<keyword evidence="1" id="KW-0677">Repeat</keyword>
<dbReference type="SMART" id="SM00463">
    <property type="entry name" value="SMR"/>
    <property type="match status" value="1"/>
</dbReference>
<feature type="region of interest" description="Disordered" evidence="3">
    <location>
        <begin position="501"/>
        <end position="520"/>
    </location>
</feature>
<feature type="domain" description="Smr" evidence="4">
    <location>
        <begin position="1104"/>
        <end position="1188"/>
    </location>
</feature>
<dbReference type="AlphaFoldDB" id="A0AAD2JG95"/>
<dbReference type="InterPro" id="IPR002625">
    <property type="entry name" value="Smr_dom"/>
</dbReference>
<dbReference type="SUPFAM" id="SSF160443">
    <property type="entry name" value="SMR domain-like"/>
    <property type="match status" value="1"/>
</dbReference>
<evidence type="ECO:0000256" key="3">
    <source>
        <dbReference type="SAM" id="MobiDB-lite"/>
    </source>
</evidence>
<dbReference type="Gene3D" id="1.25.40.10">
    <property type="entry name" value="Tetratricopeptide repeat domain"/>
    <property type="match status" value="1"/>
</dbReference>
<feature type="compositionally biased region" description="Basic and acidic residues" evidence="3">
    <location>
        <begin position="305"/>
        <end position="319"/>
    </location>
</feature>
<gene>
    <name evidence="5" type="ORF">CYCCA115_LOCUS10891</name>
</gene>
<dbReference type="Proteomes" id="UP001295423">
    <property type="component" value="Unassembled WGS sequence"/>
</dbReference>
<reference evidence="5" key="1">
    <citation type="submission" date="2023-08" db="EMBL/GenBank/DDBJ databases">
        <authorList>
            <person name="Audoor S."/>
            <person name="Bilcke G."/>
        </authorList>
    </citation>
    <scope>NUCLEOTIDE SEQUENCE</scope>
</reference>
<proteinExistence type="predicted"/>
<protein>
    <recommendedName>
        <fullName evidence="4">Smr domain-containing protein</fullName>
    </recommendedName>
</protein>
<name>A0AAD2JG95_9STRA</name>
<feature type="repeat" description="PPR" evidence="2">
    <location>
        <begin position="439"/>
        <end position="473"/>
    </location>
</feature>
<dbReference type="PANTHER" id="PTHR47447">
    <property type="entry name" value="OS03G0856100 PROTEIN"/>
    <property type="match status" value="1"/>
</dbReference>
<evidence type="ECO:0000313" key="5">
    <source>
        <dbReference type="EMBL" id="CAJ1946900.1"/>
    </source>
</evidence>
<feature type="region of interest" description="Disordered" evidence="3">
    <location>
        <begin position="305"/>
        <end position="324"/>
    </location>
</feature>
<dbReference type="EMBL" id="CAKOGP040001717">
    <property type="protein sequence ID" value="CAJ1946900.1"/>
    <property type="molecule type" value="Genomic_DNA"/>
</dbReference>
<dbReference type="Pfam" id="PF01535">
    <property type="entry name" value="PPR"/>
    <property type="match status" value="1"/>
</dbReference>
<evidence type="ECO:0000256" key="2">
    <source>
        <dbReference type="PROSITE-ProRule" id="PRU00708"/>
    </source>
</evidence>
<dbReference type="PROSITE" id="PS51375">
    <property type="entry name" value="PPR"/>
    <property type="match status" value="1"/>
</dbReference>
<dbReference type="InterPro" id="IPR036063">
    <property type="entry name" value="Smr_dom_sf"/>
</dbReference>
<evidence type="ECO:0000313" key="6">
    <source>
        <dbReference type="Proteomes" id="UP001295423"/>
    </source>
</evidence>
<evidence type="ECO:0000256" key="1">
    <source>
        <dbReference type="ARBA" id="ARBA00022737"/>
    </source>
</evidence>
<dbReference type="PANTHER" id="PTHR47447:SF17">
    <property type="entry name" value="OS12G0638900 PROTEIN"/>
    <property type="match status" value="1"/>
</dbReference>
<keyword evidence="6" id="KW-1185">Reference proteome</keyword>
<dbReference type="Pfam" id="PF01713">
    <property type="entry name" value="Smr"/>
    <property type="match status" value="1"/>
</dbReference>
<dbReference type="PROSITE" id="PS50828">
    <property type="entry name" value="SMR"/>
    <property type="match status" value="1"/>
</dbReference>
<sequence>MGTNLVNEKAKEQTMEESDVVNNQELHRCLKTQRCLENTSTSRKRRTCSKLLNAMVSMAIASHVLHVQDSMSVHAFFYQINTARHLNLSQGKPWRIRKSGDARVSVPSYYSKLEDHDRPLSDRLSLYSYNLQNHRSQRNPKTAKSLSFFLRDNPIIDAQNDSDLPSNLSQALMLATRTAGESGDYRLILHLVESSVKFANGNPILSPRIFGEALNSLSQTKANASKLKHIWALATSSETILTHPLTAFELNIFMKALAKLGRIRSSIDMFMQHTNECNENVYIIPDAYTASTLFTILRDSINADQKQERESVPQSRRTDSALQSRLKNVSRSPAWQWNTAVDLLHVFDFEDFRWNNHVYSTLLKLHEKAAANFPQHINGSEITAAIIGDMSQKNILPDEITCSLVVKCIGDPSGNPMAWKDSIGFLRRMSKEKALPMPNVFVYSAAIVACARCSEFEAALELLEEMRGDTRALLGATAHGPTAPAPNAWVYNAVLLAINDQKNHRKRNHNPERNKSRTNKGRVELAMQLFEQMKSDFASGSENLQPDTVTYNIVLSIMGTENPPSEESLISLLDDMVQNGIPRDAITYRNAIMASPSGKRTRRLLLRCLDDDLLITRSLETLQGKAANAMTFIFNSALLTAASRGSLKYFTSIVSLMQEHDIEPSDDTTSHIITIVGRSGNSKLLPKFLSALNEDVRFVEFQSELLTKTGIWLGQDWLPKLSNTHYYEATTVCLDDNNIVDAHRGFHTMKSKGIVPHSDCAEEFAVAYARAAINIIRGGNDVIHQTAKMPPKQLAQNAYRIAAAISRPSPSTMKLVATSCAMAEQWWMAQKLLRSVQIMVVSESDRLLNSKQILCDLQSNLLRECAYQGNITAALWLVKDIQHFAATQIHPKNLEVLPSEHDLDAMPRSVIDEISLEQSGVHMRPANWISVIKAARKSGHWRVCVNTLQFLRPYVSKTNPSYSGTGDDELQWKNYKKLVPALVHATACLEMRSQYAWAVRAIKDWVSWSGRRAPPQAVLSAVRVLSARGQGNEAKDLLYETMNHPSILGNKQDGEGQEEMLYCAACTALHRNGLYDDADEIYVSGVSSGYLGYSFRPGTEAMVLDLHGLNVALAHSAVRVAMRQLTTMPEGQKKSELMIITGRGRNSAFHLRPVLRPEIQRMLLEEFYPPLNTVSAPGNMGALIVNADDIHRWQEHQEGQKGARMLAVAAAIKDFSSNRLRKSIVLSIEENKKTLD</sequence>
<comment type="caution">
    <text evidence="5">The sequence shown here is derived from an EMBL/GenBank/DDBJ whole genome shotgun (WGS) entry which is preliminary data.</text>
</comment>
<organism evidence="5 6">
    <name type="scientific">Cylindrotheca closterium</name>
    <dbReference type="NCBI Taxonomy" id="2856"/>
    <lineage>
        <taxon>Eukaryota</taxon>
        <taxon>Sar</taxon>
        <taxon>Stramenopiles</taxon>
        <taxon>Ochrophyta</taxon>
        <taxon>Bacillariophyta</taxon>
        <taxon>Bacillariophyceae</taxon>
        <taxon>Bacillariophycidae</taxon>
        <taxon>Bacillariales</taxon>
        <taxon>Bacillariaceae</taxon>
        <taxon>Cylindrotheca</taxon>
    </lineage>
</organism>
<dbReference type="InterPro" id="IPR002885">
    <property type="entry name" value="PPR_rpt"/>
</dbReference>